<dbReference type="Pfam" id="PF01809">
    <property type="entry name" value="YidD"/>
    <property type="match status" value="1"/>
</dbReference>
<protein>
    <submittedName>
        <fullName evidence="1">Putative membrane protein insertion efficiency factor</fullName>
    </submittedName>
</protein>
<comment type="caution">
    <text evidence="1">The sequence shown here is derived from an EMBL/GenBank/DDBJ whole genome shotgun (WGS) entry which is preliminary data.</text>
</comment>
<evidence type="ECO:0000313" key="2">
    <source>
        <dbReference type="Proteomes" id="UP000094056"/>
    </source>
</evidence>
<dbReference type="Proteomes" id="UP000094056">
    <property type="component" value="Unassembled WGS sequence"/>
</dbReference>
<name>A0A1E3X2Q7_9BACT</name>
<reference evidence="1 2" key="1">
    <citation type="submission" date="2016-07" db="EMBL/GenBank/DDBJ databases">
        <title>Draft genome of Scalindua rubra, obtained from a brine-seawater interface in the Red Sea, sheds light on salt adaptation in anammox bacteria.</title>
        <authorList>
            <person name="Speth D.R."/>
            <person name="Lagkouvardos I."/>
            <person name="Wang Y."/>
            <person name="Qian P.-Y."/>
            <person name="Dutilh B.E."/>
            <person name="Jetten M.S."/>
        </authorList>
    </citation>
    <scope>NUCLEOTIDE SEQUENCE [LARGE SCALE GENOMIC DNA]</scope>
    <source>
        <strain evidence="1">BSI-1</strain>
    </source>
</reference>
<dbReference type="EMBL" id="MAYW01000340">
    <property type="protein sequence ID" value="ODS29898.1"/>
    <property type="molecule type" value="Genomic_DNA"/>
</dbReference>
<proteinExistence type="predicted"/>
<sequence>MKIAFFVVLIMSQFHLFAQEKQIPYAKYYDVPVDTLIYYESLSFDKSIFINAIRKWQTHSYSNEDLNCQFYPSCSNYFTLSVFKNNTYWGIVKGIDRIVRCNNSAKKYFKNTTYDDNYWDDGRMIDQISPNLNPSPSKNVLLATGLSVIPG</sequence>
<dbReference type="SMART" id="SM01234">
    <property type="entry name" value="Haemolytic"/>
    <property type="match status" value="1"/>
</dbReference>
<gene>
    <name evidence="1" type="primary">yidD</name>
    <name evidence="1" type="ORF">SCARUB_04998</name>
</gene>
<dbReference type="InterPro" id="IPR002696">
    <property type="entry name" value="Membr_insert_effic_factor_YidD"/>
</dbReference>
<organism evidence="1 2">
    <name type="scientific">Candidatus Scalindua rubra</name>
    <dbReference type="NCBI Taxonomy" id="1872076"/>
    <lineage>
        <taxon>Bacteria</taxon>
        <taxon>Pseudomonadati</taxon>
        <taxon>Planctomycetota</taxon>
        <taxon>Candidatus Brocadiia</taxon>
        <taxon>Candidatus Brocadiales</taxon>
        <taxon>Candidatus Scalinduaceae</taxon>
        <taxon>Candidatus Scalindua</taxon>
    </lineage>
</organism>
<dbReference type="AlphaFoldDB" id="A0A1E3X2Q7"/>
<accession>A0A1E3X2Q7</accession>
<evidence type="ECO:0000313" key="1">
    <source>
        <dbReference type="EMBL" id="ODS29898.1"/>
    </source>
</evidence>